<keyword evidence="4" id="KW-1185">Reference proteome</keyword>
<organism evidence="3 4">
    <name type="scientific">Antiquaquibacter soli</name>
    <dbReference type="NCBI Taxonomy" id="3064523"/>
    <lineage>
        <taxon>Bacteria</taxon>
        <taxon>Bacillati</taxon>
        <taxon>Actinomycetota</taxon>
        <taxon>Actinomycetes</taxon>
        <taxon>Micrococcales</taxon>
        <taxon>Microbacteriaceae</taxon>
        <taxon>Antiquaquibacter</taxon>
    </lineage>
</organism>
<evidence type="ECO:0000313" key="3">
    <source>
        <dbReference type="EMBL" id="MDO7881173.1"/>
    </source>
</evidence>
<evidence type="ECO:0000313" key="4">
    <source>
        <dbReference type="Proteomes" id="UP001241072"/>
    </source>
</evidence>
<dbReference type="EMBL" id="JAUQUB010000001">
    <property type="protein sequence ID" value="MDO7881173.1"/>
    <property type="molecule type" value="Genomic_DNA"/>
</dbReference>
<protein>
    <submittedName>
        <fullName evidence="3">DUF4350 domain-containing protein</fullName>
    </submittedName>
</protein>
<evidence type="ECO:0000259" key="2">
    <source>
        <dbReference type="Pfam" id="PF14258"/>
    </source>
</evidence>
<proteinExistence type="predicted"/>
<dbReference type="Pfam" id="PF14258">
    <property type="entry name" value="DUF4350"/>
    <property type="match status" value="1"/>
</dbReference>
<reference evidence="3 4" key="1">
    <citation type="submission" date="2023-07" db="EMBL/GenBank/DDBJ databases">
        <title>Protaetiibacter sp. nov WY-16 isolated from soil.</title>
        <authorList>
            <person name="Liu B."/>
            <person name="Wan Y."/>
        </authorList>
    </citation>
    <scope>NUCLEOTIDE SEQUENCE [LARGE SCALE GENOMIC DNA]</scope>
    <source>
        <strain evidence="3 4">WY-16</strain>
    </source>
</reference>
<gene>
    <name evidence="3" type="ORF">Q5716_02920</name>
</gene>
<comment type="caution">
    <text evidence="3">The sequence shown here is derived from an EMBL/GenBank/DDBJ whole genome shotgun (WGS) entry which is preliminary data.</text>
</comment>
<keyword evidence="1" id="KW-1133">Transmembrane helix</keyword>
<dbReference type="Proteomes" id="UP001241072">
    <property type="component" value="Unassembled WGS sequence"/>
</dbReference>
<dbReference type="RefSeq" id="WP_305001588.1">
    <property type="nucleotide sequence ID" value="NZ_JAUQUB010000001.1"/>
</dbReference>
<evidence type="ECO:0000256" key="1">
    <source>
        <dbReference type="SAM" id="Phobius"/>
    </source>
</evidence>
<keyword evidence="1" id="KW-0472">Membrane</keyword>
<dbReference type="InterPro" id="IPR025646">
    <property type="entry name" value="DUF4350"/>
</dbReference>
<name>A0ABT9BJH6_9MICO</name>
<feature type="transmembrane region" description="Helical" evidence="1">
    <location>
        <begin position="253"/>
        <end position="271"/>
    </location>
</feature>
<feature type="domain" description="DUF4350" evidence="2">
    <location>
        <begin position="49"/>
        <end position="224"/>
    </location>
</feature>
<feature type="transmembrane region" description="Helical" evidence="1">
    <location>
        <begin position="17"/>
        <end position="36"/>
    </location>
</feature>
<keyword evidence="1" id="KW-0812">Transmembrane</keyword>
<accession>A0ABT9BJH6</accession>
<sequence length="387" mass="40315">MSTEVVTPRLRSTAKRAAFWVVGAVVVVTIAVITLATTGGAQDRAPLDPQNAAPAGAMAVAEVLRQQGVEVIATSSLTETRDAIDSPSTTTLFLFDPGLYLTDEQLEDAVGLADTVIVAEPDFGQLQAIAPGVAQAGVVDGPLEADCELGAVERAGVVSGESQGYRVIDDDAAALTCLGSGDGVYSLVGLEDDGRQLFVLGATAPLTNELAIADGNAAFALGLLGSRETLVWYLPSFADVESTESLAELTPGWVTPLVVLLALVFVAAAIWRGRRLGPLVVEALPVVVRSNETMLGRARLYEKSSARLRALDALRVGTVQRLAALCGLPSTATVDDVVGAVSSLTGAQPHEVRRVLVDADPGSDRELVELSDALLTLERGVADRLRP</sequence>